<evidence type="ECO:0008006" key="4">
    <source>
        <dbReference type="Google" id="ProtNLM"/>
    </source>
</evidence>
<dbReference type="NCBIfam" id="NF038032">
    <property type="entry name" value="CehA_McbA_metalo"/>
    <property type="match status" value="1"/>
</dbReference>
<dbReference type="InterPro" id="IPR016195">
    <property type="entry name" value="Pol/histidinol_Pase-like"/>
</dbReference>
<dbReference type="OrthoDB" id="5525048at2"/>
<evidence type="ECO:0000313" key="2">
    <source>
        <dbReference type="EMBL" id="TKD12612.1"/>
    </source>
</evidence>
<protein>
    <recommendedName>
        <fullName evidence="4">Carboxypeptidase regulatory-like domain-containing protein</fullName>
    </recommendedName>
</protein>
<dbReference type="Proteomes" id="UP000309215">
    <property type="component" value="Unassembled WGS sequence"/>
</dbReference>
<accession>A0A4U1JJD7</accession>
<proteinExistence type="predicted"/>
<keyword evidence="1" id="KW-0732">Signal</keyword>
<dbReference type="SUPFAM" id="SSF49464">
    <property type="entry name" value="Carboxypeptidase regulatory domain-like"/>
    <property type="match status" value="1"/>
</dbReference>
<feature type="signal peptide" evidence="1">
    <location>
        <begin position="1"/>
        <end position="25"/>
    </location>
</feature>
<organism evidence="2 3">
    <name type="scientific">Polyangium fumosum</name>
    <dbReference type="NCBI Taxonomy" id="889272"/>
    <lineage>
        <taxon>Bacteria</taxon>
        <taxon>Pseudomonadati</taxon>
        <taxon>Myxococcota</taxon>
        <taxon>Polyangia</taxon>
        <taxon>Polyangiales</taxon>
        <taxon>Polyangiaceae</taxon>
        <taxon>Polyangium</taxon>
    </lineage>
</organism>
<dbReference type="EMBL" id="SSMQ01000002">
    <property type="protein sequence ID" value="TKD12612.1"/>
    <property type="molecule type" value="Genomic_DNA"/>
</dbReference>
<evidence type="ECO:0000313" key="3">
    <source>
        <dbReference type="Proteomes" id="UP000309215"/>
    </source>
</evidence>
<dbReference type="InterPro" id="IPR008969">
    <property type="entry name" value="CarboxyPept-like_regulatory"/>
</dbReference>
<dbReference type="PROSITE" id="PS51257">
    <property type="entry name" value="PROKAR_LIPOPROTEIN"/>
    <property type="match status" value="1"/>
</dbReference>
<dbReference type="SUPFAM" id="SSF89550">
    <property type="entry name" value="PHP domain-like"/>
    <property type="match status" value="1"/>
</dbReference>
<dbReference type="Gene3D" id="3.20.20.140">
    <property type="entry name" value="Metal-dependent hydrolases"/>
    <property type="match status" value="1"/>
</dbReference>
<sequence>MRCPSLAAPSFRALLCVLVQVPLVAACSGPDEEPPGATDCSALKFEVGDPNGHKDPFGAKAAGQARAGKVADLAGIAQPGHGRQRIEPGDFVLANDKIVVFIEDKDFSDGYARFGGEILSIDKANAEGKPTGVSMYTETLTGISVEMIDPTSVTVLKDGSDGGEAVVRVAGKLSKIPFMQGPLSYLFPRTYELEAVYDYVLRPGEERVTMRMGLVNATNEPLDLGVERPDPDELLGFFHNSNTQLVTSEFGFAEPKGRVAWAGFDGGDFGFAFRIPDHELAYGLTVSGFSLFYGPGFVVDACSANSVDRADIIAGGPDYDGLGEAVRRVTGEAPWREIKGKVEDAQGNGIASAWLHVVGADGAYLSRTRTDAEGAFVVHAPPGASVTLVPQKQGYAPHMGFGVGANEGTATIPLDPNGTIHVVAKDTATGAGLPVRVQVVPKDALIATPEAFGVPDEVNGRLHQVFAMDGNATVSVPPGEHTVIVSRGYEWELLSTDVTVAAGQTLEVPANLAHSVDSTGVMCADFHIHSQFSADSSDRIEQKLRSAIADGLDIPVSSEHEWVVDFQPLVQEMGLSPWAFGMASEELTTFTWGHFGVLPMTPDLTKANNGAVDWIGKDPKDVFALVRALPDNPVLIVNHPSGGGFGAYFSAAGLDRKTGKGRDGFWSDDFDAIEVFNDSDFEANRKDSIADWFALLEAGMTVWAVGSSDSHYLRTSPVGYPRTCLPFGHDDPTKLTKLLVRDAVGSGAATISGGLFMTATGPNGEAPGQMVKTGAGGMATFTLTIESASWVDASTLETIVNGATVSTEPLVPVDGWAGPSKKFVNQVTVTLDPSRPRNWVLFHAKGGGDLAPLHPGRRPFAASNPFFLTP</sequence>
<keyword evidence="3" id="KW-1185">Reference proteome</keyword>
<gene>
    <name evidence="2" type="ORF">E8A74_02340</name>
</gene>
<feature type="chain" id="PRO_5020526782" description="Carboxypeptidase regulatory-like domain-containing protein" evidence="1">
    <location>
        <begin position="26"/>
        <end position="870"/>
    </location>
</feature>
<dbReference type="AlphaFoldDB" id="A0A4U1JJD7"/>
<dbReference type="RefSeq" id="WP_136927249.1">
    <property type="nucleotide sequence ID" value="NZ_SSMQ01000002.1"/>
</dbReference>
<evidence type="ECO:0000256" key="1">
    <source>
        <dbReference type="SAM" id="SignalP"/>
    </source>
</evidence>
<name>A0A4U1JJD7_9BACT</name>
<comment type="caution">
    <text evidence="2">The sequence shown here is derived from an EMBL/GenBank/DDBJ whole genome shotgun (WGS) entry which is preliminary data.</text>
</comment>
<dbReference type="Gene3D" id="2.60.40.1120">
    <property type="entry name" value="Carboxypeptidase-like, regulatory domain"/>
    <property type="match status" value="1"/>
</dbReference>
<reference evidence="2 3" key="1">
    <citation type="submission" date="2019-04" db="EMBL/GenBank/DDBJ databases">
        <authorList>
            <person name="Li Y."/>
            <person name="Wang J."/>
        </authorList>
    </citation>
    <scope>NUCLEOTIDE SEQUENCE [LARGE SCALE GENOMIC DNA]</scope>
    <source>
        <strain evidence="2 3">DSM 14668</strain>
    </source>
</reference>